<feature type="compositionally biased region" description="Polar residues" evidence="1">
    <location>
        <begin position="408"/>
        <end position="424"/>
    </location>
</feature>
<name>A0A9N9L8E6_9HELO</name>
<dbReference type="Proteomes" id="UP000696280">
    <property type="component" value="Unassembled WGS sequence"/>
</dbReference>
<dbReference type="AlphaFoldDB" id="A0A9N9L8E6"/>
<feature type="region of interest" description="Disordered" evidence="1">
    <location>
        <begin position="407"/>
        <end position="427"/>
    </location>
</feature>
<organism evidence="2 3">
    <name type="scientific">Hymenoscyphus fraxineus</name>
    <dbReference type="NCBI Taxonomy" id="746836"/>
    <lineage>
        <taxon>Eukaryota</taxon>
        <taxon>Fungi</taxon>
        <taxon>Dikarya</taxon>
        <taxon>Ascomycota</taxon>
        <taxon>Pezizomycotina</taxon>
        <taxon>Leotiomycetes</taxon>
        <taxon>Helotiales</taxon>
        <taxon>Helotiaceae</taxon>
        <taxon>Hymenoscyphus</taxon>
    </lineage>
</organism>
<evidence type="ECO:0000256" key="1">
    <source>
        <dbReference type="SAM" id="MobiDB-lite"/>
    </source>
</evidence>
<feature type="compositionally biased region" description="Low complexity" evidence="1">
    <location>
        <begin position="503"/>
        <end position="519"/>
    </location>
</feature>
<feature type="region of interest" description="Disordered" evidence="1">
    <location>
        <begin position="496"/>
        <end position="529"/>
    </location>
</feature>
<feature type="region of interest" description="Disordered" evidence="1">
    <location>
        <begin position="274"/>
        <end position="334"/>
    </location>
</feature>
<comment type="caution">
    <text evidence="2">The sequence shown here is derived from an EMBL/GenBank/DDBJ whole genome shotgun (WGS) entry which is preliminary data.</text>
</comment>
<dbReference type="EMBL" id="CAJVRL010000085">
    <property type="protein sequence ID" value="CAG8958872.1"/>
    <property type="molecule type" value="Genomic_DNA"/>
</dbReference>
<proteinExistence type="predicted"/>
<sequence length="529" mass="58954">MDSLILLLVQFPCEILPDAISIDRQNTSIDIPDKGFPIPHEFVDNMPPSNFPENLTKLTFPAADRNYRLYHSKCAHLPNVAFPFATQHLILSTTQKLLEEVVFFFVEAWYPTLLEKNGWDTPEACELSLWWHNLKAPYLRQIPAHATLFNRGMVIETTFLRLAHLRHAAVHRNFCSIAIIEAMMKDAVVLANGLKDFTRRNKLRCIELAVHTRDHGSIRGIIHLSLDSFENFEYPGRVPGATFGSPREELPLTPAAPLAPALLADKYRGRKGGFLPLGDENGQYTRSPSPPGFRPSQPVLRPSVYPSGNTRSQARLRDRDKNEPYPTGRRRRGLVERAAKRFKSVSSLRTEMHGDMGKSDRSPFEITADSDEGLAKAHAKNLKFAADVGKSKENPLDLTVDSDDELNKAQSKNPKVGGDNSSHGSRPLQFLGNVIVDVPGDASGSRNNPFDLTADMDEQLERPHPRSFEVAGNSVSTGQRGKLCLTTFEDFKKSVFLPSENPQSRQTSFTTSSISSSKQGPDTCTQQVL</sequence>
<evidence type="ECO:0000313" key="2">
    <source>
        <dbReference type="EMBL" id="CAG8958872.1"/>
    </source>
</evidence>
<keyword evidence="3" id="KW-1185">Reference proteome</keyword>
<dbReference type="OrthoDB" id="5324651at2759"/>
<accession>A0A9N9L8E6</accession>
<reference evidence="2" key="1">
    <citation type="submission" date="2021-07" db="EMBL/GenBank/DDBJ databases">
        <authorList>
            <person name="Durling M."/>
        </authorList>
    </citation>
    <scope>NUCLEOTIDE SEQUENCE</scope>
</reference>
<evidence type="ECO:0000313" key="3">
    <source>
        <dbReference type="Proteomes" id="UP000696280"/>
    </source>
</evidence>
<protein>
    <submittedName>
        <fullName evidence="2">Uncharacterized protein</fullName>
    </submittedName>
</protein>
<gene>
    <name evidence="2" type="ORF">HYFRA_00011825</name>
</gene>
<feature type="compositionally biased region" description="Polar residues" evidence="1">
    <location>
        <begin position="520"/>
        <end position="529"/>
    </location>
</feature>